<protein>
    <submittedName>
        <fullName evidence="2">Uncharacterized protein</fullName>
    </submittedName>
</protein>
<proteinExistence type="predicted"/>
<accession>A0ABR3VPZ9</accession>
<evidence type="ECO:0000313" key="2">
    <source>
        <dbReference type="EMBL" id="KAL1843634.1"/>
    </source>
</evidence>
<organism evidence="2 3">
    <name type="scientific">Humicola insolens</name>
    <name type="common">Soft-rot fungus</name>
    <dbReference type="NCBI Taxonomy" id="85995"/>
    <lineage>
        <taxon>Eukaryota</taxon>
        <taxon>Fungi</taxon>
        <taxon>Dikarya</taxon>
        <taxon>Ascomycota</taxon>
        <taxon>Pezizomycotina</taxon>
        <taxon>Sordariomycetes</taxon>
        <taxon>Sordariomycetidae</taxon>
        <taxon>Sordariales</taxon>
        <taxon>Chaetomiaceae</taxon>
        <taxon>Mycothermus</taxon>
    </lineage>
</organism>
<gene>
    <name evidence="2" type="ORF">VTJ49DRAFT_616</name>
</gene>
<comment type="caution">
    <text evidence="2">The sequence shown here is derived from an EMBL/GenBank/DDBJ whole genome shotgun (WGS) entry which is preliminary data.</text>
</comment>
<feature type="region of interest" description="Disordered" evidence="1">
    <location>
        <begin position="49"/>
        <end position="70"/>
    </location>
</feature>
<keyword evidence="3" id="KW-1185">Reference proteome</keyword>
<dbReference type="Proteomes" id="UP001583172">
    <property type="component" value="Unassembled WGS sequence"/>
</dbReference>
<evidence type="ECO:0000256" key="1">
    <source>
        <dbReference type="SAM" id="MobiDB-lite"/>
    </source>
</evidence>
<evidence type="ECO:0000313" key="3">
    <source>
        <dbReference type="Proteomes" id="UP001583172"/>
    </source>
</evidence>
<reference evidence="2 3" key="1">
    <citation type="journal article" date="2024" name="Commun. Biol.">
        <title>Comparative genomic analysis of thermophilic fungi reveals convergent evolutionary adaptations and gene losses.</title>
        <authorList>
            <person name="Steindorff A.S."/>
            <person name="Aguilar-Pontes M.V."/>
            <person name="Robinson A.J."/>
            <person name="Andreopoulos B."/>
            <person name="LaButti K."/>
            <person name="Kuo A."/>
            <person name="Mondo S."/>
            <person name="Riley R."/>
            <person name="Otillar R."/>
            <person name="Haridas S."/>
            <person name="Lipzen A."/>
            <person name="Grimwood J."/>
            <person name="Schmutz J."/>
            <person name="Clum A."/>
            <person name="Reid I.D."/>
            <person name="Moisan M.C."/>
            <person name="Butler G."/>
            <person name="Nguyen T.T.M."/>
            <person name="Dewar K."/>
            <person name="Conant G."/>
            <person name="Drula E."/>
            <person name="Henrissat B."/>
            <person name="Hansel C."/>
            <person name="Singer S."/>
            <person name="Hutchinson M.I."/>
            <person name="de Vries R.P."/>
            <person name="Natvig D.O."/>
            <person name="Powell A.J."/>
            <person name="Tsang A."/>
            <person name="Grigoriev I.V."/>
        </authorList>
    </citation>
    <scope>NUCLEOTIDE SEQUENCE [LARGE SCALE GENOMIC DNA]</scope>
    <source>
        <strain evidence="2 3">CBS 620.91</strain>
    </source>
</reference>
<dbReference type="EMBL" id="JAZGSY010000012">
    <property type="protein sequence ID" value="KAL1843634.1"/>
    <property type="molecule type" value="Genomic_DNA"/>
</dbReference>
<feature type="compositionally biased region" description="Basic and acidic residues" evidence="1">
    <location>
        <begin position="52"/>
        <end position="70"/>
    </location>
</feature>
<sequence length="70" mass="7859">MYRLGRSRALASAFAVPKASPSPRIQSIAQQQRRALSIHEYRSADLLRQVRLRPDEDQEGEKSAEAGHPC</sequence>
<name>A0ABR3VPZ9_HUMIN</name>